<proteinExistence type="inferred from homology"/>
<evidence type="ECO:0000256" key="2">
    <source>
        <dbReference type="ARBA" id="ARBA00022670"/>
    </source>
</evidence>
<dbReference type="EnsemblMetazoa" id="XM_014391847.2">
    <property type="protein sequence ID" value="XP_014247333.1"/>
    <property type="gene ID" value="LOC106665431"/>
</dbReference>
<dbReference type="GeneID" id="106665431"/>
<evidence type="ECO:0000256" key="6">
    <source>
        <dbReference type="ARBA" id="ARBA00034908"/>
    </source>
</evidence>
<reference evidence="8" key="1">
    <citation type="submission" date="2022-01" db="UniProtKB">
        <authorList>
            <consortium name="EnsemblMetazoa"/>
        </authorList>
    </citation>
    <scope>IDENTIFICATION</scope>
</reference>
<dbReference type="GO" id="GO:0004177">
    <property type="term" value="F:aminopeptidase activity"/>
    <property type="evidence" value="ECO:0007669"/>
    <property type="project" value="UniProtKB-KW"/>
</dbReference>
<dbReference type="OrthoDB" id="198816at2759"/>
<protein>
    <recommendedName>
        <fullName evidence="5">Actin maturation protease</fullName>
    </recommendedName>
    <alternativeName>
        <fullName evidence="6">Actin aminopeptidase ACTMAP</fullName>
    </alternativeName>
</protein>
<dbReference type="Pfam" id="PF21646">
    <property type="entry name" value="ACTMAP-like_C"/>
    <property type="match status" value="1"/>
</dbReference>
<keyword evidence="1" id="KW-0031">Aminopeptidase</keyword>
<accession>A0A8I6RKX5</accession>
<dbReference type="AlphaFoldDB" id="A0A8I6RKX5"/>
<dbReference type="GO" id="GO:0006508">
    <property type="term" value="P:proteolysis"/>
    <property type="evidence" value="ECO:0007669"/>
    <property type="project" value="UniProtKB-KW"/>
</dbReference>
<dbReference type="OMA" id="MCLEHFG"/>
<evidence type="ECO:0000313" key="9">
    <source>
        <dbReference type="Proteomes" id="UP000494040"/>
    </source>
</evidence>
<dbReference type="PANTHER" id="PTHR28631:SF1">
    <property type="entry name" value="ACTIN MATURATION PROTEASE"/>
    <property type="match status" value="1"/>
</dbReference>
<evidence type="ECO:0000256" key="3">
    <source>
        <dbReference type="ARBA" id="ARBA00022801"/>
    </source>
</evidence>
<organism evidence="8 9">
    <name type="scientific">Cimex lectularius</name>
    <name type="common">Bed bug</name>
    <name type="synonym">Acanthia lectularia</name>
    <dbReference type="NCBI Taxonomy" id="79782"/>
    <lineage>
        <taxon>Eukaryota</taxon>
        <taxon>Metazoa</taxon>
        <taxon>Ecdysozoa</taxon>
        <taxon>Arthropoda</taxon>
        <taxon>Hexapoda</taxon>
        <taxon>Insecta</taxon>
        <taxon>Pterygota</taxon>
        <taxon>Neoptera</taxon>
        <taxon>Paraneoptera</taxon>
        <taxon>Hemiptera</taxon>
        <taxon>Heteroptera</taxon>
        <taxon>Panheteroptera</taxon>
        <taxon>Cimicomorpha</taxon>
        <taxon>Cimicidae</taxon>
        <taxon>Cimex</taxon>
    </lineage>
</organism>
<comment type="similarity">
    <text evidence="4">Belongs to the ACTMAP family.</text>
</comment>
<keyword evidence="3" id="KW-0378">Hydrolase</keyword>
<keyword evidence="9" id="KW-1185">Reference proteome</keyword>
<evidence type="ECO:0000256" key="4">
    <source>
        <dbReference type="ARBA" id="ARBA00034725"/>
    </source>
</evidence>
<dbReference type="PANTHER" id="PTHR28631">
    <property type="entry name" value="UPF0692 PROTEIN C19ORF54"/>
    <property type="match status" value="1"/>
</dbReference>
<name>A0A8I6RKX5_CIMLE</name>
<dbReference type="Proteomes" id="UP000494040">
    <property type="component" value="Unassembled WGS sequence"/>
</dbReference>
<evidence type="ECO:0000313" key="8">
    <source>
        <dbReference type="EnsemblMetazoa" id="XP_014247333.1"/>
    </source>
</evidence>
<dbReference type="InterPro" id="IPR040043">
    <property type="entry name" value="ACTMAP"/>
</dbReference>
<dbReference type="RefSeq" id="XP_014247333.1">
    <property type="nucleotide sequence ID" value="XM_014391847.2"/>
</dbReference>
<evidence type="ECO:0000256" key="5">
    <source>
        <dbReference type="ARBA" id="ARBA00034848"/>
    </source>
</evidence>
<dbReference type="KEGG" id="clec:106665431"/>
<comment type="catalytic activity">
    <reaction evidence="7">
        <text>N-terminal N(alpha)-acetyl-L-cysteinyl-L-aspartyl-[protein] + H2O = N-terminal L-aspartyl-[protein] + N-acetyl-L-cysteine</text>
        <dbReference type="Rhea" id="RHEA:74579"/>
        <dbReference type="Rhea" id="RHEA-COMP:12669"/>
        <dbReference type="Rhea" id="RHEA-COMP:18395"/>
        <dbReference type="ChEBI" id="CHEBI:15377"/>
        <dbReference type="ChEBI" id="CHEBI:64720"/>
        <dbReference type="ChEBI" id="CHEBI:78236"/>
        <dbReference type="ChEBI" id="CHEBI:193599"/>
    </reaction>
    <physiologicalReaction direction="left-to-right" evidence="7">
        <dbReference type="Rhea" id="RHEA:74580"/>
    </physiologicalReaction>
</comment>
<evidence type="ECO:0000256" key="7">
    <source>
        <dbReference type="ARBA" id="ARBA00049041"/>
    </source>
</evidence>
<keyword evidence="2" id="KW-0645">Protease</keyword>
<evidence type="ECO:0000256" key="1">
    <source>
        <dbReference type="ARBA" id="ARBA00022438"/>
    </source>
</evidence>
<sequence length="226" mass="25517">MAHSENYKIALNDIKKASELIFGSSRRDKELKNMKYTHIDPQIQIGPTCGLVALSMISSLTPVKISADELIKISIKEGFTIKGEMFSAENLTILTKKILDDMFIITHHVGGLQRRRKEIVNDLLNDTLLLVPYDAAQNHHPGCFNGHKAHWAIVCGVIVDGFNHYLIARQGKSKHVGIWRFEELAESNNNLNVVSPKRSKEEGGYIFHDIKKTLAGHYVSLKRKFI</sequence>